<keyword evidence="6" id="KW-0598">Phosphotransferase system</keyword>
<evidence type="ECO:0000313" key="9">
    <source>
        <dbReference type="EMBL" id="KRL91533.1"/>
    </source>
</evidence>
<keyword evidence="5" id="KW-0808">Transferase</keyword>
<comment type="caution">
    <text evidence="9">The sequence shown here is derived from an EMBL/GenBank/DDBJ whole genome shotgun (WGS) entry which is preliminary data.</text>
</comment>
<dbReference type="Proteomes" id="UP000051036">
    <property type="component" value="Unassembled WGS sequence"/>
</dbReference>
<dbReference type="Gene3D" id="3.40.35.10">
    <property type="entry name" value="Phosphotransferase system, sorbose subfamily IIB component"/>
    <property type="match status" value="1"/>
</dbReference>
<evidence type="ECO:0000256" key="1">
    <source>
        <dbReference type="ARBA" id="ARBA00004496"/>
    </source>
</evidence>
<keyword evidence="2" id="KW-0813">Transport</keyword>
<keyword evidence="4" id="KW-0762">Sugar transport</keyword>
<dbReference type="GO" id="GO:0016301">
    <property type="term" value="F:kinase activity"/>
    <property type="evidence" value="ECO:0007669"/>
    <property type="project" value="UniProtKB-KW"/>
</dbReference>
<protein>
    <recommendedName>
        <fullName evidence="8">PTS EIIB type-4 domain-containing protein</fullName>
    </recommendedName>
</protein>
<feature type="domain" description="PTS EIIB type-4" evidence="8">
    <location>
        <begin position="1"/>
        <end position="44"/>
    </location>
</feature>
<evidence type="ECO:0000259" key="8">
    <source>
        <dbReference type="Pfam" id="PF03830"/>
    </source>
</evidence>
<keyword evidence="7" id="KW-0418">Kinase</keyword>
<dbReference type="InterPro" id="IPR036667">
    <property type="entry name" value="PTS_IIB_sorbose-sp_sf"/>
</dbReference>
<dbReference type="GO" id="GO:0008982">
    <property type="term" value="F:protein-N(PI)-phosphohistidine-sugar phosphotransferase activity"/>
    <property type="evidence" value="ECO:0007669"/>
    <property type="project" value="InterPro"/>
</dbReference>
<organism evidence="9 10">
    <name type="scientific">Lactobacillus kalixensis DSM 16043</name>
    <dbReference type="NCBI Taxonomy" id="1423763"/>
    <lineage>
        <taxon>Bacteria</taxon>
        <taxon>Bacillati</taxon>
        <taxon>Bacillota</taxon>
        <taxon>Bacilli</taxon>
        <taxon>Lactobacillales</taxon>
        <taxon>Lactobacillaceae</taxon>
        <taxon>Lactobacillus</taxon>
    </lineage>
</organism>
<evidence type="ECO:0000256" key="3">
    <source>
        <dbReference type="ARBA" id="ARBA00022490"/>
    </source>
</evidence>
<keyword evidence="3" id="KW-0963">Cytoplasm</keyword>
<dbReference type="GO" id="GO:0005737">
    <property type="term" value="C:cytoplasm"/>
    <property type="evidence" value="ECO:0007669"/>
    <property type="project" value="UniProtKB-SubCell"/>
</dbReference>
<name>A0A0R1UDS0_9LACO</name>
<comment type="subcellular location">
    <subcellularLocation>
        <location evidence="1">Cytoplasm</location>
    </subcellularLocation>
</comment>
<evidence type="ECO:0000256" key="7">
    <source>
        <dbReference type="ARBA" id="ARBA00022777"/>
    </source>
</evidence>
<dbReference type="PATRIC" id="fig|1423763.3.peg.81"/>
<sequence>MSTKTNSRQVAKSVAVTNEDIKDFEYLDQKGCHIYHQMVPSESKEDFMELIK</sequence>
<accession>A0A0R1UDS0</accession>
<dbReference type="STRING" id="1423763.FC46_GL000082"/>
<evidence type="ECO:0000313" key="10">
    <source>
        <dbReference type="Proteomes" id="UP000051036"/>
    </source>
</evidence>
<evidence type="ECO:0000256" key="2">
    <source>
        <dbReference type="ARBA" id="ARBA00022448"/>
    </source>
</evidence>
<dbReference type="SUPFAM" id="SSF52728">
    <property type="entry name" value="PTS IIb component"/>
    <property type="match status" value="1"/>
</dbReference>
<reference evidence="9 10" key="1">
    <citation type="journal article" date="2015" name="Genome Announc.">
        <title>Expanding the biotechnology potential of lactobacilli through comparative genomics of 213 strains and associated genera.</title>
        <authorList>
            <person name="Sun Z."/>
            <person name="Harris H.M."/>
            <person name="McCann A."/>
            <person name="Guo C."/>
            <person name="Argimon S."/>
            <person name="Zhang W."/>
            <person name="Yang X."/>
            <person name="Jeffery I.B."/>
            <person name="Cooney J.C."/>
            <person name="Kagawa T.F."/>
            <person name="Liu W."/>
            <person name="Song Y."/>
            <person name="Salvetti E."/>
            <person name="Wrobel A."/>
            <person name="Rasinkangas P."/>
            <person name="Parkhill J."/>
            <person name="Rea M.C."/>
            <person name="O'Sullivan O."/>
            <person name="Ritari J."/>
            <person name="Douillard F.P."/>
            <person name="Paul Ross R."/>
            <person name="Yang R."/>
            <person name="Briner A.E."/>
            <person name="Felis G.E."/>
            <person name="de Vos W.M."/>
            <person name="Barrangou R."/>
            <person name="Klaenhammer T.R."/>
            <person name="Caufield P.W."/>
            <person name="Cui Y."/>
            <person name="Zhang H."/>
            <person name="O'Toole P.W."/>
        </authorList>
    </citation>
    <scope>NUCLEOTIDE SEQUENCE [LARGE SCALE GENOMIC DNA]</scope>
    <source>
        <strain evidence="9 10">DSM 16043</strain>
    </source>
</reference>
<evidence type="ECO:0000256" key="4">
    <source>
        <dbReference type="ARBA" id="ARBA00022597"/>
    </source>
</evidence>
<proteinExistence type="predicted"/>
<dbReference type="GO" id="GO:0009401">
    <property type="term" value="P:phosphoenolpyruvate-dependent sugar phosphotransferase system"/>
    <property type="evidence" value="ECO:0007669"/>
    <property type="project" value="UniProtKB-KW"/>
</dbReference>
<dbReference type="AlphaFoldDB" id="A0A0R1UDS0"/>
<dbReference type="EMBL" id="AZFM01000001">
    <property type="protein sequence ID" value="KRL91533.1"/>
    <property type="molecule type" value="Genomic_DNA"/>
</dbReference>
<evidence type="ECO:0000256" key="6">
    <source>
        <dbReference type="ARBA" id="ARBA00022683"/>
    </source>
</evidence>
<evidence type="ECO:0000256" key="5">
    <source>
        <dbReference type="ARBA" id="ARBA00022679"/>
    </source>
</evidence>
<gene>
    <name evidence="9" type="ORF">FC46_GL000082</name>
</gene>
<dbReference type="InterPro" id="IPR004720">
    <property type="entry name" value="PTS_IIB_sorbose-sp"/>
</dbReference>
<dbReference type="Pfam" id="PF03830">
    <property type="entry name" value="PTSIIB_sorb"/>
    <property type="match status" value="1"/>
</dbReference>
<keyword evidence="10" id="KW-1185">Reference proteome</keyword>